<organism evidence="2 3">
    <name type="scientific">Clavibacter michiganensis subsp. michiganensis</name>
    <dbReference type="NCBI Taxonomy" id="33013"/>
    <lineage>
        <taxon>Bacteria</taxon>
        <taxon>Bacillati</taxon>
        <taxon>Actinomycetota</taxon>
        <taxon>Actinomycetes</taxon>
        <taxon>Micrococcales</taxon>
        <taxon>Microbacteriaceae</taxon>
        <taxon>Clavibacter</taxon>
    </lineage>
</organism>
<name>A0A251XI17_CLAMM</name>
<accession>A0A251XI17</accession>
<evidence type="ECO:0000313" key="2">
    <source>
        <dbReference type="EMBL" id="OUE02704.1"/>
    </source>
</evidence>
<dbReference type="Proteomes" id="UP000195062">
    <property type="component" value="Unassembled WGS sequence"/>
</dbReference>
<evidence type="ECO:0000313" key="3">
    <source>
        <dbReference type="Proteomes" id="UP000195062"/>
    </source>
</evidence>
<gene>
    <name evidence="2" type="ORF">CMMCAS07_11860</name>
</gene>
<comment type="caution">
    <text evidence="2">The sequence shown here is derived from an EMBL/GenBank/DDBJ whole genome shotgun (WGS) entry which is preliminary data.</text>
</comment>
<protein>
    <submittedName>
        <fullName evidence="2">Uncharacterized protein</fullName>
    </submittedName>
</protein>
<keyword evidence="3" id="KW-1185">Reference proteome</keyword>
<reference evidence="2 3" key="1">
    <citation type="submission" date="2016-08" db="EMBL/GenBank/DDBJ databases">
        <title>Genome sequence of Clavibacter michiganensis subsp. michiganensis strain CASJ007.</title>
        <authorList>
            <person name="Thapa S.P."/>
            <person name="Coaker G."/>
        </authorList>
    </citation>
    <scope>NUCLEOTIDE SEQUENCE [LARGE SCALE GENOMIC DNA]</scope>
    <source>
        <strain evidence="2">CASJ007</strain>
    </source>
</reference>
<dbReference type="AlphaFoldDB" id="A0A251XI17"/>
<dbReference type="EMBL" id="MDHH01000002">
    <property type="protein sequence ID" value="OUE02704.1"/>
    <property type="molecule type" value="Genomic_DNA"/>
</dbReference>
<feature type="compositionally biased region" description="Polar residues" evidence="1">
    <location>
        <begin position="21"/>
        <end position="32"/>
    </location>
</feature>
<proteinExistence type="predicted"/>
<feature type="region of interest" description="Disordered" evidence="1">
    <location>
        <begin position="1"/>
        <end position="33"/>
    </location>
</feature>
<sequence>MVRMGDPLARARSAADPAVDPTSTAPARSSSLALFEPADCTQSTFTSDPSRFSTRPWSFTMRLSGL</sequence>
<evidence type="ECO:0000256" key="1">
    <source>
        <dbReference type="SAM" id="MobiDB-lite"/>
    </source>
</evidence>